<evidence type="ECO:0000259" key="3">
    <source>
        <dbReference type="Pfam" id="PF13649"/>
    </source>
</evidence>
<evidence type="ECO:0000313" key="4">
    <source>
        <dbReference type="EMBL" id="KAJ1132092.1"/>
    </source>
</evidence>
<reference evidence="4" key="1">
    <citation type="journal article" date="2022" name="bioRxiv">
        <title>Sequencing and chromosome-scale assembly of the giantPleurodeles waltlgenome.</title>
        <authorList>
            <person name="Brown T."/>
            <person name="Elewa A."/>
            <person name="Iarovenko S."/>
            <person name="Subramanian E."/>
            <person name="Araus A.J."/>
            <person name="Petzold A."/>
            <person name="Susuki M."/>
            <person name="Suzuki K.-i.T."/>
            <person name="Hayashi T."/>
            <person name="Toyoda A."/>
            <person name="Oliveira C."/>
            <person name="Osipova E."/>
            <person name="Leigh N.D."/>
            <person name="Simon A."/>
            <person name="Yun M.H."/>
        </authorList>
    </citation>
    <scope>NUCLEOTIDE SEQUENCE</scope>
    <source>
        <strain evidence="4">20211129_DDA</strain>
        <tissue evidence="4">Liver</tissue>
    </source>
</reference>
<dbReference type="Pfam" id="PF13649">
    <property type="entry name" value="Methyltransf_25"/>
    <property type="match status" value="1"/>
</dbReference>
<dbReference type="InterPro" id="IPR051052">
    <property type="entry name" value="Diverse_substrate_MTase"/>
</dbReference>
<evidence type="ECO:0000256" key="1">
    <source>
        <dbReference type="ARBA" id="ARBA00022603"/>
    </source>
</evidence>
<dbReference type="EMBL" id="JANPWB010000011">
    <property type="protein sequence ID" value="KAJ1132092.1"/>
    <property type="molecule type" value="Genomic_DNA"/>
</dbReference>
<evidence type="ECO:0000313" key="5">
    <source>
        <dbReference type="Proteomes" id="UP001066276"/>
    </source>
</evidence>
<keyword evidence="2" id="KW-0808">Transferase</keyword>
<dbReference type="GO" id="GO:0032259">
    <property type="term" value="P:methylation"/>
    <property type="evidence" value="ECO:0007669"/>
    <property type="project" value="UniProtKB-KW"/>
</dbReference>
<dbReference type="Gene3D" id="3.40.50.150">
    <property type="entry name" value="Vaccinia Virus protein VP39"/>
    <property type="match status" value="1"/>
</dbReference>
<gene>
    <name evidence="4" type="ORF">NDU88_010422</name>
</gene>
<feature type="domain" description="Methyltransferase" evidence="3">
    <location>
        <begin position="46"/>
        <end position="83"/>
    </location>
</feature>
<dbReference type="Proteomes" id="UP001066276">
    <property type="component" value="Chromosome 7"/>
</dbReference>
<dbReference type="CDD" id="cd02440">
    <property type="entry name" value="AdoMet_MTases"/>
    <property type="match status" value="1"/>
</dbReference>
<accession>A0AAV7PY96</accession>
<dbReference type="AlphaFoldDB" id="A0AAV7PY96"/>
<dbReference type="PANTHER" id="PTHR44942">
    <property type="entry name" value="METHYLTRANSF_11 DOMAIN-CONTAINING PROTEIN"/>
    <property type="match status" value="1"/>
</dbReference>
<dbReference type="SUPFAM" id="SSF53335">
    <property type="entry name" value="S-adenosyl-L-methionine-dependent methyltransferases"/>
    <property type="match status" value="1"/>
</dbReference>
<evidence type="ECO:0000256" key="2">
    <source>
        <dbReference type="ARBA" id="ARBA00022679"/>
    </source>
</evidence>
<protein>
    <recommendedName>
        <fullName evidence="3">Methyltransferase domain-containing protein</fullName>
    </recommendedName>
</protein>
<keyword evidence="5" id="KW-1185">Reference proteome</keyword>
<organism evidence="4 5">
    <name type="scientific">Pleurodeles waltl</name>
    <name type="common">Iberian ribbed newt</name>
    <dbReference type="NCBI Taxonomy" id="8319"/>
    <lineage>
        <taxon>Eukaryota</taxon>
        <taxon>Metazoa</taxon>
        <taxon>Chordata</taxon>
        <taxon>Craniata</taxon>
        <taxon>Vertebrata</taxon>
        <taxon>Euteleostomi</taxon>
        <taxon>Amphibia</taxon>
        <taxon>Batrachia</taxon>
        <taxon>Caudata</taxon>
        <taxon>Salamandroidea</taxon>
        <taxon>Salamandridae</taxon>
        <taxon>Pleurodelinae</taxon>
        <taxon>Pleurodeles</taxon>
    </lineage>
</organism>
<dbReference type="PANTHER" id="PTHR44942:SF4">
    <property type="entry name" value="METHYLTRANSFERASE TYPE 11 DOMAIN-CONTAINING PROTEIN"/>
    <property type="match status" value="1"/>
</dbReference>
<dbReference type="GO" id="GO:0008168">
    <property type="term" value="F:methyltransferase activity"/>
    <property type="evidence" value="ECO:0007669"/>
    <property type="project" value="UniProtKB-KW"/>
</dbReference>
<dbReference type="InterPro" id="IPR041698">
    <property type="entry name" value="Methyltransf_25"/>
</dbReference>
<proteinExistence type="predicted"/>
<sequence>MAFRFFETEERVSIYKKHMILAPKEVYVVIMSYLEEKKGRPFDLAVDVGCGSGQSTNVLAAHFQKVVGIDISEAQIQESKRVGSPPNVSYL</sequence>
<name>A0AAV7PY96_PLEWA</name>
<dbReference type="InterPro" id="IPR029063">
    <property type="entry name" value="SAM-dependent_MTases_sf"/>
</dbReference>
<keyword evidence="1" id="KW-0489">Methyltransferase</keyword>
<comment type="caution">
    <text evidence="4">The sequence shown here is derived from an EMBL/GenBank/DDBJ whole genome shotgun (WGS) entry which is preliminary data.</text>
</comment>